<dbReference type="EMBL" id="PP179311">
    <property type="protein sequence ID" value="XAI69624.1"/>
    <property type="molecule type" value="Genomic_DNA"/>
</dbReference>
<sequence>MQDEHFGKIITDVSGLDVGSSLVKVTFEDGSYFWMEHFQDCCESVSIVDIDGDFRGDMIGAQWFGYTERSENGGGSDWGSSTWTFYTINTSKGYTWIRWLGESNGYYSEGVSHGYVNAGEDRNRWY</sequence>
<accession>A0AAU6VZ86</accession>
<dbReference type="Pfam" id="PF24240">
    <property type="entry name" value="DUF7448"/>
    <property type="match status" value="1"/>
</dbReference>
<gene>
    <name evidence="2" type="ORF">Pyxpy02_00141</name>
</gene>
<proteinExistence type="predicted"/>
<reference evidence="2" key="1">
    <citation type="journal article" date="2024" name="J. Gen. Virol.">
        <title>Novel phages of Pseudomonas syringae unveil numerous potential auxiliary metabolic genes.</title>
        <authorList>
            <person name="Feltin C."/>
            <person name="Garneau J.R."/>
            <person name="Morris C.E."/>
            <person name="Berard A."/>
            <person name="Torres-Barcelo C."/>
        </authorList>
    </citation>
    <scope>NUCLEOTIDE SEQUENCE</scope>
</reference>
<protein>
    <recommendedName>
        <fullName evidence="1">DUF7448 domain-containing protein</fullName>
    </recommendedName>
</protein>
<evidence type="ECO:0000313" key="2">
    <source>
        <dbReference type="EMBL" id="XAI69624.1"/>
    </source>
</evidence>
<dbReference type="InterPro" id="IPR055871">
    <property type="entry name" value="DUF7448"/>
</dbReference>
<evidence type="ECO:0000259" key="1">
    <source>
        <dbReference type="Pfam" id="PF24240"/>
    </source>
</evidence>
<feature type="domain" description="DUF7448" evidence="1">
    <location>
        <begin position="6"/>
        <end position="112"/>
    </location>
</feature>
<name>A0AAU6VZ86_9VIRU</name>
<organism evidence="2">
    <name type="scientific">Pseudomonas phage Pyxpy02</name>
    <dbReference type="NCBI Taxonomy" id="3138547"/>
    <lineage>
        <taxon>Viruses</taxon>
    </lineage>
</organism>